<dbReference type="Gene3D" id="1.10.3720.10">
    <property type="entry name" value="MetI-like"/>
    <property type="match status" value="1"/>
</dbReference>
<dbReference type="OrthoDB" id="9807065at2"/>
<dbReference type="InterPro" id="IPR024573">
    <property type="entry name" value="DUF3333"/>
</dbReference>
<dbReference type="EMBL" id="AP018907">
    <property type="protein sequence ID" value="BBF94266.1"/>
    <property type="molecule type" value="Genomic_DNA"/>
</dbReference>
<keyword evidence="14" id="KW-1185">Reference proteome</keyword>
<dbReference type="InterPro" id="IPR005672">
    <property type="entry name" value="Phosphate_PstA"/>
</dbReference>
<feature type="transmembrane region" description="Helical" evidence="9">
    <location>
        <begin position="391"/>
        <end position="417"/>
    </location>
</feature>
<keyword evidence="6 9" id="KW-0812">Transmembrane</keyword>
<evidence type="ECO:0000256" key="6">
    <source>
        <dbReference type="ARBA" id="ARBA00022692"/>
    </source>
</evidence>
<gene>
    <name evidence="13" type="ORF">BLTE_29510</name>
</gene>
<dbReference type="GO" id="GO:0035435">
    <property type="term" value="P:phosphate ion transmembrane transport"/>
    <property type="evidence" value="ECO:0007669"/>
    <property type="project" value="InterPro"/>
</dbReference>
<dbReference type="Pfam" id="PF11812">
    <property type="entry name" value="DUF3333"/>
    <property type="match status" value="1"/>
</dbReference>
<evidence type="ECO:0000313" key="14">
    <source>
        <dbReference type="Proteomes" id="UP000266934"/>
    </source>
</evidence>
<dbReference type="KEGG" id="blag:BLTE_29510"/>
<dbReference type="Proteomes" id="UP000266934">
    <property type="component" value="Chromosome"/>
</dbReference>
<feature type="transmembrane region" description="Helical" evidence="9">
    <location>
        <begin position="582"/>
        <end position="602"/>
    </location>
</feature>
<dbReference type="InterPro" id="IPR035906">
    <property type="entry name" value="MetI-like_sf"/>
</dbReference>
<keyword evidence="10" id="KW-0175">Coiled coil</keyword>
<dbReference type="SUPFAM" id="SSF161098">
    <property type="entry name" value="MetI-like"/>
    <property type="match status" value="1"/>
</dbReference>
<evidence type="ECO:0000256" key="10">
    <source>
        <dbReference type="SAM" id="Coils"/>
    </source>
</evidence>
<evidence type="ECO:0000256" key="5">
    <source>
        <dbReference type="ARBA" id="ARBA00022475"/>
    </source>
</evidence>
<comment type="subcellular location">
    <subcellularLocation>
        <location evidence="9">Cell inner membrane</location>
        <topology evidence="9">Multi-pass membrane protein</topology>
    </subcellularLocation>
    <subcellularLocation>
        <location evidence="1">Cell membrane</location>
        <topology evidence="1">Multi-pass membrane protein</topology>
    </subcellularLocation>
</comment>
<evidence type="ECO:0000256" key="9">
    <source>
        <dbReference type="RuleBase" id="RU363043"/>
    </source>
</evidence>
<keyword evidence="7 9" id="KW-1133">Transmembrane helix</keyword>
<dbReference type="PROSITE" id="PS50928">
    <property type="entry name" value="ABC_TM1"/>
    <property type="match status" value="1"/>
</dbReference>
<evidence type="ECO:0000256" key="11">
    <source>
        <dbReference type="SAM" id="MobiDB-lite"/>
    </source>
</evidence>
<reference evidence="13 14" key="1">
    <citation type="submission" date="2018-08" db="EMBL/GenBank/DDBJ databases">
        <title>Complete genome sequencing of Blastochloris tepida GI.</title>
        <authorList>
            <person name="Tsukatani Y."/>
            <person name="Mori H."/>
        </authorList>
    </citation>
    <scope>NUCLEOTIDE SEQUENCE [LARGE SCALE GENOMIC DNA]</scope>
    <source>
        <strain evidence="13 14">GI</strain>
    </source>
</reference>
<organism evidence="13 14">
    <name type="scientific">Blastochloris tepida</name>
    <dbReference type="NCBI Taxonomy" id="2233851"/>
    <lineage>
        <taxon>Bacteria</taxon>
        <taxon>Pseudomonadati</taxon>
        <taxon>Pseudomonadota</taxon>
        <taxon>Alphaproteobacteria</taxon>
        <taxon>Hyphomicrobiales</taxon>
        <taxon>Blastochloridaceae</taxon>
        <taxon>Blastochloris</taxon>
    </lineage>
</organism>
<feature type="transmembrane region" description="Helical" evidence="9">
    <location>
        <begin position="35"/>
        <end position="57"/>
    </location>
</feature>
<dbReference type="GO" id="GO:0005886">
    <property type="term" value="C:plasma membrane"/>
    <property type="evidence" value="ECO:0007669"/>
    <property type="project" value="UniProtKB-SubCell"/>
</dbReference>
<evidence type="ECO:0000256" key="8">
    <source>
        <dbReference type="ARBA" id="ARBA00023136"/>
    </source>
</evidence>
<evidence type="ECO:0000259" key="12">
    <source>
        <dbReference type="PROSITE" id="PS50928"/>
    </source>
</evidence>
<accession>A0A348G3Y3</accession>
<dbReference type="Pfam" id="PF00528">
    <property type="entry name" value="BPD_transp_1"/>
    <property type="match status" value="1"/>
</dbReference>
<protein>
    <recommendedName>
        <fullName evidence="3 9">Phosphate transport system permease protein PstA</fullName>
    </recommendedName>
</protein>
<feature type="coiled-coil region" evidence="10">
    <location>
        <begin position="202"/>
        <end position="287"/>
    </location>
</feature>
<dbReference type="PANTHER" id="PTHR43470:SF5">
    <property type="entry name" value="PHOSPHATE TRANSPORT SYSTEM PERMEASE PROTEIN PSTA"/>
    <property type="match status" value="1"/>
</dbReference>
<feature type="transmembrane region" description="Helical" evidence="9">
    <location>
        <begin position="507"/>
        <end position="527"/>
    </location>
</feature>
<dbReference type="NCBIfam" id="TIGR00974">
    <property type="entry name" value="3a0107s02c"/>
    <property type="match status" value="1"/>
</dbReference>
<feature type="region of interest" description="Disordered" evidence="11">
    <location>
        <begin position="1"/>
        <end position="21"/>
    </location>
</feature>
<proteinExistence type="inferred from homology"/>
<feature type="transmembrane region" description="Helical" evidence="9">
    <location>
        <begin position="437"/>
        <end position="458"/>
    </location>
</feature>
<dbReference type="CDD" id="cd06261">
    <property type="entry name" value="TM_PBP2"/>
    <property type="match status" value="1"/>
</dbReference>
<dbReference type="InterPro" id="IPR000515">
    <property type="entry name" value="MetI-like"/>
</dbReference>
<evidence type="ECO:0000313" key="13">
    <source>
        <dbReference type="EMBL" id="BBF94266.1"/>
    </source>
</evidence>
<keyword evidence="4" id="KW-0813">Transport</keyword>
<evidence type="ECO:0000256" key="2">
    <source>
        <dbReference type="ARBA" id="ARBA00007069"/>
    </source>
</evidence>
<evidence type="ECO:0000256" key="3">
    <source>
        <dbReference type="ARBA" id="ARBA00016864"/>
    </source>
</evidence>
<feature type="transmembrane region" description="Helical" evidence="9">
    <location>
        <begin position="465"/>
        <end position="487"/>
    </location>
</feature>
<dbReference type="PANTHER" id="PTHR43470">
    <property type="entry name" value="PHOSPHATE TRANSPORT SYSTEM PERMEASE PROTEIN PSTA-RELATED"/>
    <property type="match status" value="1"/>
</dbReference>
<dbReference type="SUPFAM" id="SSF46579">
    <property type="entry name" value="Prefoldin"/>
    <property type="match status" value="1"/>
</dbReference>
<evidence type="ECO:0000256" key="7">
    <source>
        <dbReference type="ARBA" id="ARBA00022989"/>
    </source>
</evidence>
<evidence type="ECO:0000256" key="1">
    <source>
        <dbReference type="ARBA" id="ARBA00004651"/>
    </source>
</evidence>
<dbReference type="GO" id="GO:0005315">
    <property type="term" value="F:phosphate transmembrane transporter activity"/>
    <property type="evidence" value="ECO:0007669"/>
    <property type="project" value="InterPro"/>
</dbReference>
<comment type="similarity">
    <text evidence="2 9">Belongs to the binding-protein-dependent transport system permease family. CysTW subfamily.</text>
</comment>
<dbReference type="RefSeq" id="WP_126401391.1">
    <property type="nucleotide sequence ID" value="NZ_AP018907.1"/>
</dbReference>
<sequence>MTDLALPRSTGLDTTSEAAKARTRARHRREFRFRLYGIVAIAMTTLFLAVVLGDILVKGLPAFTQHELMLEVNVAREDVDPQATGRPETIRAGDFHKLVRDALRREFPEVTDRAGRRLLDGLLSNGASDVLRDRVVANPGLVGETVRVPVRLSANADLYFKGIGTEITRHIGNGVATPSGTTGEITISVGANAFAEDLGLIKKHVQRQARALRREANRLRQSVEEVEVHKSERNRALLAAPGDSSKKALESEIKDLESEIQSLSQKAQDLETEAAELQRRFDGLAVNEQIGALLPSLLVAINGGLVKVKELGSSDVRGDVLKPLDSADAAESGAWQIIIYETPESNRRVSDREVAWMERLKERGLVINAFNWSFFTSGDSREPELAGIRGALTGTALTLFVTLILCLPIGVAAAVYLEEFAPKNTLTEIMEVNINNLAAVPSIVFGLLGLAMFLNFFGLPRSAPLVGGLVLALLVLPTIIIAARAALKAVPPSIKEAALGVGASHQQAVFHHVLPLAMPGIMTGTIIGMAHALGETAPLLMIGMVAFIVEVPGGITDAATVLPVQIYLWSDLPEIGFQAKTAAAIIVLLAFLFVMNGAAIVMRRRFERRW</sequence>
<name>A0A348G3Y3_9HYPH</name>
<dbReference type="AlphaFoldDB" id="A0A348G3Y3"/>
<feature type="domain" description="ABC transmembrane type-1" evidence="12">
    <location>
        <begin position="392"/>
        <end position="598"/>
    </location>
</feature>
<keyword evidence="8 9" id="KW-0472">Membrane</keyword>
<evidence type="ECO:0000256" key="4">
    <source>
        <dbReference type="ARBA" id="ARBA00022448"/>
    </source>
</evidence>
<keyword evidence="5 9" id="KW-1003">Cell membrane</keyword>